<keyword evidence="2" id="KW-1185">Reference proteome</keyword>
<name>A0ACB0J3D0_TRIPR</name>
<gene>
    <name evidence="1" type="ORF">MILVUS5_LOCUS9447</name>
</gene>
<evidence type="ECO:0000313" key="2">
    <source>
        <dbReference type="Proteomes" id="UP001177021"/>
    </source>
</evidence>
<sequence length="303" mass="34513">MTEKGKLNVVDWPPCVSRRSVDCFEKLEQIGQGTHGQVYMAREIQTGEIVALKKIRLENKREGFPISAIREIRILNKLHHENVIKLKEIVMSPGPQIDDQGMPGKLSIVNYFILTLPLDYYNISLISSIICSNLLIDNEGNLKLADFGLARSFSNEHNANLTNRVITLWYRPPELLLGATRYGPAVDMWSVGCIFAELLQGHGKPIFPGKDEVSDIYNLIGIKCSVIDEVNWPGVQNTPLYNQLKPTRPMKRRLREVFRHFDHHALELLEKMLTLDPAQRILAKDALDAEYFWTDPLPCAPTR</sequence>
<comment type="caution">
    <text evidence="1">The sequence shown here is derived from an EMBL/GenBank/DDBJ whole genome shotgun (WGS) entry which is preliminary data.</text>
</comment>
<evidence type="ECO:0000313" key="1">
    <source>
        <dbReference type="EMBL" id="CAJ2639423.1"/>
    </source>
</evidence>
<protein>
    <submittedName>
        <fullName evidence="1">Uncharacterized protein</fullName>
    </submittedName>
</protein>
<reference evidence="1" key="1">
    <citation type="submission" date="2023-10" db="EMBL/GenBank/DDBJ databases">
        <authorList>
            <person name="Rodriguez Cubillos JULIANA M."/>
            <person name="De Vega J."/>
        </authorList>
    </citation>
    <scope>NUCLEOTIDE SEQUENCE</scope>
</reference>
<organism evidence="1 2">
    <name type="scientific">Trifolium pratense</name>
    <name type="common">Red clover</name>
    <dbReference type="NCBI Taxonomy" id="57577"/>
    <lineage>
        <taxon>Eukaryota</taxon>
        <taxon>Viridiplantae</taxon>
        <taxon>Streptophyta</taxon>
        <taxon>Embryophyta</taxon>
        <taxon>Tracheophyta</taxon>
        <taxon>Spermatophyta</taxon>
        <taxon>Magnoliopsida</taxon>
        <taxon>eudicotyledons</taxon>
        <taxon>Gunneridae</taxon>
        <taxon>Pentapetalae</taxon>
        <taxon>rosids</taxon>
        <taxon>fabids</taxon>
        <taxon>Fabales</taxon>
        <taxon>Fabaceae</taxon>
        <taxon>Papilionoideae</taxon>
        <taxon>50 kb inversion clade</taxon>
        <taxon>NPAAA clade</taxon>
        <taxon>Hologalegina</taxon>
        <taxon>IRL clade</taxon>
        <taxon>Trifolieae</taxon>
        <taxon>Trifolium</taxon>
    </lineage>
</organism>
<dbReference type="Proteomes" id="UP001177021">
    <property type="component" value="Unassembled WGS sequence"/>
</dbReference>
<accession>A0ACB0J3D0</accession>
<proteinExistence type="predicted"/>
<dbReference type="EMBL" id="CASHSV030000024">
    <property type="protein sequence ID" value="CAJ2639423.1"/>
    <property type="molecule type" value="Genomic_DNA"/>
</dbReference>